<evidence type="ECO:0000256" key="4">
    <source>
        <dbReference type="ARBA" id="ARBA00022692"/>
    </source>
</evidence>
<name>A0A9N9RY16_9DIPT</name>
<proteinExistence type="inferred from homology"/>
<organism evidence="10 11">
    <name type="scientific">Chironomus riparius</name>
    <dbReference type="NCBI Taxonomy" id="315576"/>
    <lineage>
        <taxon>Eukaryota</taxon>
        <taxon>Metazoa</taxon>
        <taxon>Ecdysozoa</taxon>
        <taxon>Arthropoda</taxon>
        <taxon>Hexapoda</taxon>
        <taxon>Insecta</taxon>
        <taxon>Pterygota</taxon>
        <taxon>Neoptera</taxon>
        <taxon>Endopterygota</taxon>
        <taxon>Diptera</taxon>
        <taxon>Nematocera</taxon>
        <taxon>Chironomoidea</taxon>
        <taxon>Chironomidae</taxon>
        <taxon>Chironominae</taxon>
        <taxon>Chironomus</taxon>
    </lineage>
</organism>
<protein>
    <submittedName>
        <fullName evidence="10">Uncharacterized protein</fullName>
    </submittedName>
</protein>
<feature type="repeat" description="Solcar" evidence="8">
    <location>
        <begin position="191"/>
        <end position="290"/>
    </location>
</feature>
<dbReference type="OrthoDB" id="756301at2759"/>
<evidence type="ECO:0000313" key="10">
    <source>
        <dbReference type="EMBL" id="CAG9804977.1"/>
    </source>
</evidence>
<dbReference type="GO" id="GO:0016020">
    <property type="term" value="C:membrane"/>
    <property type="evidence" value="ECO:0007669"/>
    <property type="project" value="UniProtKB-SubCell"/>
</dbReference>
<keyword evidence="11" id="KW-1185">Reference proteome</keyword>
<evidence type="ECO:0000256" key="5">
    <source>
        <dbReference type="ARBA" id="ARBA00022737"/>
    </source>
</evidence>
<dbReference type="InterPro" id="IPR050391">
    <property type="entry name" value="Mito_Metabolite_Transporter"/>
</dbReference>
<dbReference type="Pfam" id="PF00153">
    <property type="entry name" value="Mito_carr"/>
    <property type="match status" value="3"/>
</dbReference>
<comment type="similarity">
    <text evidence="2 9">Belongs to the mitochondrial carrier (TC 2.A.29) family.</text>
</comment>
<dbReference type="InterPro" id="IPR002067">
    <property type="entry name" value="MCP"/>
</dbReference>
<keyword evidence="4 8" id="KW-0812">Transmembrane</keyword>
<dbReference type="Proteomes" id="UP001153620">
    <property type="component" value="Chromosome 2"/>
</dbReference>
<dbReference type="PRINTS" id="PR00926">
    <property type="entry name" value="MITOCARRIER"/>
</dbReference>
<evidence type="ECO:0000256" key="2">
    <source>
        <dbReference type="ARBA" id="ARBA00006375"/>
    </source>
</evidence>
<dbReference type="InterPro" id="IPR018108">
    <property type="entry name" value="MCP_transmembrane"/>
</dbReference>
<dbReference type="AlphaFoldDB" id="A0A9N9RY16"/>
<feature type="repeat" description="Solcar" evidence="8">
    <location>
        <begin position="98"/>
        <end position="184"/>
    </location>
</feature>
<gene>
    <name evidence="10" type="ORF">CHIRRI_LOCUS7854</name>
</gene>
<dbReference type="EMBL" id="OU895878">
    <property type="protein sequence ID" value="CAG9804977.1"/>
    <property type="molecule type" value="Genomic_DNA"/>
</dbReference>
<reference evidence="10" key="1">
    <citation type="submission" date="2022-01" db="EMBL/GenBank/DDBJ databases">
        <authorList>
            <person name="King R."/>
        </authorList>
    </citation>
    <scope>NUCLEOTIDE SEQUENCE</scope>
</reference>
<comment type="subcellular location">
    <subcellularLocation>
        <location evidence="1">Membrane</location>
        <topology evidence="1">Multi-pass membrane protein</topology>
    </subcellularLocation>
</comment>
<evidence type="ECO:0000256" key="9">
    <source>
        <dbReference type="RuleBase" id="RU000488"/>
    </source>
</evidence>
<dbReference type="PANTHER" id="PTHR45618">
    <property type="entry name" value="MITOCHONDRIAL DICARBOXYLATE CARRIER-RELATED"/>
    <property type="match status" value="1"/>
</dbReference>
<evidence type="ECO:0000256" key="6">
    <source>
        <dbReference type="ARBA" id="ARBA00022989"/>
    </source>
</evidence>
<evidence type="ECO:0000256" key="8">
    <source>
        <dbReference type="PROSITE-ProRule" id="PRU00282"/>
    </source>
</evidence>
<keyword evidence="3 9" id="KW-0813">Transport</keyword>
<dbReference type="GO" id="GO:0055085">
    <property type="term" value="P:transmembrane transport"/>
    <property type="evidence" value="ECO:0007669"/>
    <property type="project" value="InterPro"/>
</dbReference>
<accession>A0A9N9RY16</accession>
<dbReference type="SUPFAM" id="SSF103506">
    <property type="entry name" value="Mitochondrial carrier"/>
    <property type="match status" value="1"/>
</dbReference>
<dbReference type="PROSITE" id="PS50920">
    <property type="entry name" value="SOLCAR"/>
    <property type="match status" value="3"/>
</dbReference>
<keyword evidence="6" id="KW-1133">Transmembrane helix</keyword>
<evidence type="ECO:0000313" key="11">
    <source>
        <dbReference type="Proteomes" id="UP001153620"/>
    </source>
</evidence>
<evidence type="ECO:0000256" key="7">
    <source>
        <dbReference type="ARBA" id="ARBA00023136"/>
    </source>
</evidence>
<keyword evidence="7 8" id="KW-0472">Membrane</keyword>
<sequence>MELFVYGGVASVIAEFSTFPLDTTKTRLQVQEKNIKYKNFFDCGTKIYRHEGVKALYSGIMPAILRQSVYGTLKFGTYYTLKQFIISNVYNDEKIGSENMLINISCAALSGAISSALANPTDVLKVRMQIHGKGTENIPLHRCFYEVYYTEGIRGLYRGVSQTSQRAATIAAVELPVYDLSKHLLLDRIGDQPANHFISAFIASLLAAITSNPIDVVRTRLMNQRKIFRSYGQTSLTHSTAYFSNSFECFSSILRNEGIMALYKGFIPAFLRMGPWNWCFFLVYEKLKTL</sequence>
<reference evidence="10" key="2">
    <citation type="submission" date="2022-10" db="EMBL/GenBank/DDBJ databases">
        <authorList>
            <consortium name="ENA_rothamsted_submissions"/>
            <consortium name="culmorum"/>
            <person name="King R."/>
        </authorList>
    </citation>
    <scope>NUCLEOTIDE SEQUENCE</scope>
</reference>
<keyword evidence="5" id="KW-0677">Repeat</keyword>
<dbReference type="InterPro" id="IPR023395">
    <property type="entry name" value="MCP_dom_sf"/>
</dbReference>
<dbReference type="Gene3D" id="1.50.40.10">
    <property type="entry name" value="Mitochondrial carrier domain"/>
    <property type="match status" value="1"/>
</dbReference>
<feature type="repeat" description="Solcar" evidence="8">
    <location>
        <begin position="2"/>
        <end position="84"/>
    </location>
</feature>
<evidence type="ECO:0000256" key="3">
    <source>
        <dbReference type="ARBA" id="ARBA00022448"/>
    </source>
</evidence>
<evidence type="ECO:0000256" key="1">
    <source>
        <dbReference type="ARBA" id="ARBA00004141"/>
    </source>
</evidence>